<evidence type="ECO:0000256" key="1">
    <source>
        <dbReference type="ARBA" id="ARBA00023002"/>
    </source>
</evidence>
<proteinExistence type="predicted"/>
<feature type="domain" description="FAD dependent oxidoreductase" evidence="2">
    <location>
        <begin position="33"/>
        <end position="395"/>
    </location>
</feature>
<evidence type="ECO:0000259" key="2">
    <source>
        <dbReference type="Pfam" id="PF01266"/>
    </source>
</evidence>
<name>A0ABT8VXY0_9GAMM</name>
<keyword evidence="4" id="KW-1185">Reference proteome</keyword>
<keyword evidence="1 3" id="KW-0560">Oxidoreductase</keyword>
<dbReference type="PANTHER" id="PTHR13847">
    <property type="entry name" value="SARCOSINE DEHYDROGENASE-RELATED"/>
    <property type="match status" value="1"/>
</dbReference>
<dbReference type="Proteomes" id="UP001168640">
    <property type="component" value="Unassembled WGS sequence"/>
</dbReference>
<organism evidence="3 4">
    <name type="scientific">Marinobacter suaedae</name>
    <dbReference type="NCBI Taxonomy" id="3057675"/>
    <lineage>
        <taxon>Bacteria</taxon>
        <taxon>Pseudomonadati</taxon>
        <taxon>Pseudomonadota</taxon>
        <taxon>Gammaproteobacteria</taxon>
        <taxon>Pseudomonadales</taxon>
        <taxon>Marinobacteraceae</taxon>
        <taxon>Marinobacter</taxon>
    </lineage>
</organism>
<comment type="caution">
    <text evidence="3">The sequence shown here is derived from an EMBL/GenBank/DDBJ whole genome shotgun (WGS) entry which is preliminary data.</text>
</comment>
<dbReference type="PANTHER" id="PTHR13847:SF285">
    <property type="entry name" value="FAD DEPENDENT OXIDOREDUCTASE DOMAIN-CONTAINING PROTEIN"/>
    <property type="match status" value="1"/>
</dbReference>
<gene>
    <name evidence="3" type="ORF">QVZ43_03900</name>
</gene>
<dbReference type="GO" id="GO:0016491">
    <property type="term" value="F:oxidoreductase activity"/>
    <property type="evidence" value="ECO:0007669"/>
    <property type="project" value="UniProtKB-KW"/>
</dbReference>
<dbReference type="Pfam" id="PF01266">
    <property type="entry name" value="DAO"/>
    <property type="match status" value="1"/>
</dbReference>
<dbReference type="Gene3D" id="3.50.50.60">
    <property type="entry name" value="FAD/NAD(P)-binding domain"/>
    <property type="match status" value="1"/>
</dbReference>
<reference evidence="3" key="1">
    <citation type="submission" date="2023-07" db="EMBL/GenBank/DDBJ databases">
        <title>Marinobacter sp. chi1 genome sequencing and assembly.</title>
        <authorList>
            <person name="Park S."/>
        </authorList>
    </citation>
    <scope>NUCLEOTIDE SEQUENCE</scope>
    <source>
        <strain evidence="3">Chi1</strain>
    </source>
</reference>
<dbReference type="InterPro" id="IPR006076">
    <property type="entry name" value="FAD-dep_OxRdtase"/>
</dbReference>
<dbReference type="SUPFAM" id="SSF51905">
    <property type="entry name" value="FAD/NAD(P)-binding domain"/>
    <property type="match status" value="1"/>
</dbReference>
<protein>
    <submittedName>
        <fullName evidence="3">FAD-dependent oxidoreductase</fullName>
        <ecNumber evidence="3">1.-.-.-</ecNumber>
    </submittedName>
</protein>
<dbReference type="RefSeq" id="WP_302908947.1">
    <property type="nucleotide sequence ID" value="NZ_JAUMIS010000001.1"/>
</dbReference>
<dbReference type="Gene3D" id="3.30.9.10">
    <property type="entry name" value="D-Amino Acid Oxidase, subunit A, domain 2"/>
    <property type="match status" value="1"/>
</dbReference>
<dbReference type="EC" id="1.-.-.-" evidence="3"/>
<sequence length="468" mass="51922">MPESTAVPQNLLWWQGLPEPESAAPCPDLQSLDAAIVGDGFTGLWTAYFLKQLRPTWRIAIFEQHYVGYGASGRNGGWLIGGMAGQEDWLGSLPDSQRQQSQQLLYGIVESVRAVCDAHQIDCDFNHAGVLYAAARYPEQAHSAHAWLKAIQASGQPESAFHWLAKPDAENLLHMPDLYGGLYSPHCATINPVKLCLGLASTLREMGVQIVERARVEEVSNRRVTVNSQPLRCGHIVLASEAFPPAWHPLSRKRLPVYSNVIATRSLSDHEWQQTVKKPGLAFSDLCRSITYGQRSQGGHMVFGARGGYQFGAKARFEFTQNDPAFRAPTTFLQRLFPSLTEQDIQYRWAGSLAMSRGFRPFAGFDKDSGIAYAGGYGGEGVGASHLFGQTLAELITETGSVFTEQPWVIRGNPSQLKNWEAEPMPWLGYHTLGRLFALEDWLCHEKKLPWLHKPLNTLSRFASGLIS</sequence>
<dbReference type="InterPro" id="IPR036188">
    <property type="entry name" value="FAD/NAD-bd_sf"/>
</dbReference>
<accession>A0ABT8VXY0</accession>
<evidence type="ECO:0000313" key="3">
    <source>
        <dbReference type="EMBL" id="MDO3720852.1"/>
    </source>
</evidence>
<dbReference type="EMBL" id="JAUMIS010000001">
    <property type="protein sequence ID" value="MDO3720852.1"/>
    <property type="molecule type" value="Genomic_DNA"/>
</dbReference>
<evidence type="ECO:0000313" key="4">
    <source>
        <dbReference type="Proteomes" id="UP001168640"/>
    </source>
</evidence>